<evidence type="ECO:0000256" key="3">
    <source>
        <dbReference type="ARBA" id="ARBA00022692"/>
    </source>
</evidence>
<feature type="domain" description="Putative aromatic acid exporter C-terminal" evidence="7">
    <location>
        <begin position="145"/>
        <end position="316"/>
    </location>
</feature>
<reference evidence="9" key="1">
    <citation type="journal article" date="2019" name="Int. J. Syst. Evol. Microbiol.">
        <title>The Global Catalogue of Microorganisms (GCM) 10K type strain sequencing project: providing services to taxonomists for standard genome sequencing and annotation.</title>
        <authorList>
            <consortium name="The Broad Institute Genomics Platform"/>
            <consortium name="The Broad Institute Genome Sequencing Center for Infectious Disease"/>
            <person name="Wu L."/>
            <person name="Ma J."/>
        </authorList>
    </citation>
    <scope>NUCLEOTIDE SEQUENCE [LARGE SCALE GENOMIC DNA]</scope>
    <source>
        <strain evidence="9">CCM 8896</strain>
    </source>
</reference>
<keyword evidence="3 6" id="KW-0812">Transmembrane</keyword>
<dbReference type="InterPro" id="IPR021062">
    <property type="entry name" value="ArAE_1_C"/>
</dbReference>
<organism evidence="8 9">
    <name type="scientific">Agrilactobacillus yilanensis</name>
    <dbReference type="NCBI Taxonomy" id="2485997"/>
    <lineage>
        <taxon>Bacteria</taxon>
        <taxon>Bacillati</taxon>
        <taxon>Bacillota</taxon>
        <taxon>Bacilli</taxon>
        <taxon>Lactobacillales</taxon>
        <taxon>Lactobacillaceae</taxon>
        <taxon>Agrilactobacillus</taxon>
    </lineage>
</organism>
<sequence>MRIGLRTIKTAVGAAIAILVAYYMHLQYWPAAGIITVLSVQNTTKSSLRLAFFRVISTAIAFLIAIISFHLIGYNAIAFGVFLLLFIPVADMFNLQDGIILSAVLVTHFLIERSTSWYWIGNESLLMVVGAGIAIIANLFMPNLEDRISTYQAAVEDSMRAILENMSQQLLGAADETKKADLIKTSWDHISDLKIAINDGTAWTVRHNENQLLSENDYYRAYFEMRNNQYELLRQMQNSLEKIPATVLQSKAIAKILTQTANDLAEDNSTKDLIENVEILQQKFHVSALPKSREEFEIRAQLYYLLNNFHQFLRLKHTFYTIVASQN</sequence>
<proteinExistence type="predicted"/>
<feature type="transmembrane region" description="Helical" evidence="6">
    <location>
        <begin position="12"/>
        <end position="40"/>
    </location>
</feature>
<evidence type="ECO:0000256" key="2">
    <source>
        <dbReference type="ARBA" id="ARBA00022475"/>
    </source>
</evidence>
<dbReference type="EMBL" id="JBHTOP010000028">
    <property type="protein sequence ID" value="MFD1672948.1"/>
    <property type="molecule type" value="Genomic_DNA"/>
</dbReference>
<dbReference type="PANTHER" id="PTHR40064">
    <property type="entry name" value="MEMBRANE PROTEIN-RELATED"/>
    <property type="match status" value="1"/>
</dbReference>
<keyword evidence="9" id="KW-1185">Reference proteome</keyword>
<evidence type="ECO:0000313" key="8">
    <source>
        <dbReference type="EMBL" id="MFD1672948.1"/>
    </source>
</evidence>
<keyword evidence="4 6" id="KW-1133">Transmembrane helix</keyword>
<dbReference type="PANTHER" id="PTHR40064:SF1">
    <property type="entry name" value="MEMBRANE PROTEIN"/>
    <property type="match status" value="1"/>
</dbReference>
<keyword evidence="2" id="KW-1003">Cell membrane</keyword>
<keyword evidence="5 6" id="KW-0472">Membrane</keyword>
<evidence type="ECO:0000256" key="5">
    <source>
        <dbReference type="ARBA" id="ARBA00023136"/>
    </source>
</evidence>
<evidence type="ECO:0000259" key="7">
    <source>
        <dbReference type="Pfam" id="PF11728"/>
    </source>
</evidence>
<gene>
    <name evidence="8" type="ORF">ACFQ5M_12675</name>
</gene>
<dbReference type="InterPro" id="IPR038323">
    <property type="entry name" value="ArAE_1_C_sf"/>
</dbReference>
<evidence type="ECO:0000256" key="1">
    <source>
        <dbReference type="ARBA" id="ARBA00004651"/>
    </source>
</evidence>
<dbReference type="InterPro" id="IPR010343">
    <property type="entry name" value="ArAE_1"/>
</dbReference>
<comment type="subcellular location">
    <subcellularLocation>
        <location evidence="1">Cell membrane</location>
        <topology evidence="1">Multi-pass membrane protein</topology>
    </subcellularLocation>
</comment>
<accession>A0ABW4JBA3</accession>
<dbReference type="RefSeq" id="WP_125715386.1">
    <property type="nucleotide sequence ID" value="NZ_JBHTOP010000028.1"/>
</dbReference>
<evidence type="ECO:0000313" key="9">
    <source>
        <dbReference type="Proteomes" id="UP001597267"/>
    </source>
</evidence>
<name>A0ABW4JBA3_9LACO</name>
<feature type="transmembrane region" description="Helical" evidence="6">
    <location>
        <begin position="117"/>
        <end position="140"/>
    </location>
</feature>
<dbReference type="Proteomes" id="UP001597267">
    <property type="component" value="Unassembled WGS sequence"/>
</dbReference>
<protein>
    <submittedName>
        <fullName evidence="8">Aromatic acid exporter family protein</fullName>
    </submittedName>
</protein>
<evidence type="ECO:0000256" key="6">
    <source>
        <dbReference type="SAM" id="Phobius"/>
    </source>
</evidence>
<dbReference type="Pfam" id="PF06081">
    <property type="entry name" value="ArAE_1"/>
    <property type="match status" value="1"/>
</dbReference>
<feature type="transmembrane region" description="Helical" evidence="6">
    <location>
        <begin position="60"/>
        <end position="86"/>
    </location>
</feature>
<comment type="caution">
    <text evidence="8">The sequence shown here is derived from an EMBL/GenBank/DDBJ whole genome shotgun (WGS) entry which is preliminary data.</text>
</comment>
<dbReference type="Pfam" id="PF11728">
    <property type="entry name" value="ArAE_1_C"/>
    <property type="match status" value="1"/>
</dbReference>
<dbReference type="Gene3D" id="1.20.120.940">
    <property type="entry name" value="Putative aromatic acid exporter, C-terminal domain"/>
    <property type="match status" value="1"/>
</dbReference>
<evidence type="ECO:0000256" key="4">
    <source>
        <dbReference type="ARBA" id="ARBA00022989"/>
    </source>
</evidence>
<dbReference type="InterPro" id="IPR052984">
    <property type="entry name" value="UPF0421"/>
</dbReference>